<comment type="caution">
    <text evidence="2">The sequence shown here is derived from an EMBL/GenBank/DDBJ whole genome shotgun (WGS) entry which is preliminary data.</text>
</comment>
<keyword evidence="2" id="KW-0645">Protease</keyword>
<reference evidence="2 3" key="1">
    <citation type="submission" date="2024-08" db="EMBL/GenBank/DDBJ databases">
        <title>Sulfate-reducing bacteria isolated from formation water of the oil field in Kazakhstan and description of Pseudodesulfovibrio sp.</title>
        <authorList>
            <person name="Bidzhieva S.K."/>
            <person name="Tourova T.P."/>
            <person name="Grouzdev D.S."/>
            <person name="Beletsky A.V."/>
            <person name="Sokolova D.S."/>
            <person name="Samigullina S.R."/>
            <person name="Poltaraus A.B."/>
            <person name="Avtukh A.N."/>
            <person name="Tereshina V.M."/>
            <person name="Zhaparov N.S."/>
            <person name="Mardanov A.V."/>
            <person name="Nazina T.N."/>
        </authorList>
    </citation>
    <scope>NUCLEOTIDE SEQUENCE [LARGE SCALE GENOMIC DNA]</scope>
    <source>
        <strain evidence="2 3">9FUS</strain>
    </source>
</reference>
<accession>A0ABV4K313</accession>
<evidence type="ECO:0000313" key="3">
    <source>
        <dbReference type="Proteomes" id="UP001568698"/>
    </source>
</evidence>
<organism evidence="2 3">
    <name type="scientific">Pseudodesulfovibrio karagichevae</name>
    <dbReference type="NCBI Taxonomy" id="3239305"/>
    <lineage>
        <taxon>Bacteria</taxon>
        <taxon>Pseudomonadati</taxon>
        <taxon>Thermodesulfobacteriota</taxon>
        <taxon>Desulfovibrionia</taxon>
        <taxon>Desulfovibrionales</taxon>
        <taxon>Desulfovibrionaceae</taxon>
    </lineage>
</organism>
<gene>
    <name evidence="2" type="ORF">AB6M95_08030</name>
</gene>
<sequence length="372" mass="41948">MVRTDVDFPGANPDTAEAIRWTGGRLVVRPFAEDPAGPAYRFMLRFRLSVEESTPFTIAIDWDEPRYMRLRTILRYAELGSSDWRVLPGAVVGGTRCEFLFDQPPGSYEISLLPTYGLDRLNRLAEDCRDRVEVRIHGGTAETAGVHAFRLEGGGGRRPVIVAAGRLHPYETAGSYCLDGVVRRYAEDPVFAGELTRAFDWILVPVASPEGVRKGLCRYSGSGGLGYDNCRDVGPDDPYVLLLSELRRTEDVVGYLDIHNWMHEDRDGISYANCLDMMRFRRLLNAQRSHDKPWRVMRRPLCMARKTRGVMRVMQHAGAFCLALEYPWGGRTIEDMSRLGRASVLAFAGLVEKRQRNNRHGGVPRAGRRGKE</sequence>
<dbReference type="Proteomes" id="UP001568698">
    <property type="component" value="Unassembled WGS sequence"/>
</dbReference>
<evidence type="ECO:0000313" key="2">
    <source>
        <dbReference type="EMBL" id="MEZ7196691.1"/>
    </source>
</evidence>
<keyword evidence="2" id="KW-0378">Hydrolase</keyword>
<feature type="domain" description="Peptidase M14" evidence="1">
    <location>
        <begin position="121"/>
        <end position="214"/>
    </location>
</feature>
<dbReference type="RefSeq" id="WP_371386216.1">
    <property type="nucleotide sequence ID" value="NZ_JBGLYH010000017.1"/>
</dbReference>
<evidence type="ECO:0000259" key="1">
    <source>
        <dbReference type="Pfam" id="PF00246"/>
    </source>
</evidence>
<dbReference type="SUPFAM" id="SSF53187">
    <property type="entry name" value="Zn-dependent exopeptidases"/>
    <property type="match status" value="1"/>
</dbReference>
<name>A0ABV4K313_9BACT</name>
<proteinExistence type="predicted"/>
<dbReference type="GO" id="GO:0004180">
    <property type="term" value="F:carboxypeptidase activity"/>
    <property type="evidence" value="ECO:0007669"/>
    <property type="project" value="UniProtKB-KW"/>
</dbReference>
<dbReference type="InterPro" id="IPR000834">
    <property type="entry name" value="Peptidase_M14"/>
</dbReference>
<keyword evidence="3" id="KW-1185">Reference proteome</keyword>
<protein>
    <submittedName>
        <fullName evidence="2">M14 family zinc carboxypeptidase</fullName>
    </submittedName>
</protein>
<keyword evidence="2" id="KW-0121">Carboxypeptidase</keyword>
<dbReference type="Pfam" id="PF00246">
    <property type="entry name" value="Peptidase_M14"/>
    <property type="match status" value="1"/>
</dbReference>
<dbReference type="Gene3D" id="3.40.630.10">
    <property type="entry name" value="Zn peptidases"/>
    <property type="match status" value="1"/>
</dbReference>
<dbReference type="EMBL" id="JBGLYH010000017">
    <property type="protein sequence ID" value="MEZ7196691.1"/>
    <property type="molecule type" value="Genomic_DNA"/>
</dbReference>